<feature type="compositionally biased region" description="Basic and acidic residues" evidence="1">
    <location>
        <begin position="250"/>
        <end position="269"/>
    </location>
</feature>
<feature type="compositionally biased region" description="Basic residues" evidence="1">
    <location>
        <begin position="149"/>
        <end position="158"/>
    </location>
</feature>
<feature type="region of interest" description="Disordered" evidence="1">
    <location>
        <begin position="345"/>
        <end position="410"/>
    </location>
</feature>
<feature type="region of interest" description="Disordered" evidence="1">
    <location>
        <begin position="130"/>
        <end position="269"/>
    </location>
</feature>
<protein>
    <submittedName>
        <fullName evidence="2">Uncharacterized protein</fullName>
    </submittedName>
</protein>
<feature type="compositionally biased region" description="Polar residues" evidence="1">
    <location>
        <begin position="296"/>
        <end position="311"/>
    </location>
</feature>
<feature type="compositionally biased region" description="Polar residues" evidence="1">
    <location>
        <begin position="377"/>
        <end position="388"/>
    </location>
</feature>
<reference evidence="2 3" key="1">
    <citation type="submission" date="2022-04" db="EMBL/GenBank/DDBJ databases">
        <title>Chromosome-level reference genomes for two strains of Caenorhabditis briggsae: an improved platform for comparative genomics.</title>
        <authorList>
            <person name="Stevens L."/>
            <person name="Andersen E."/>
        </authorList>
    </citation>
    <scope>NUCLEOTIDE SEQUENCE [LARGE SCALE GENOMIC DNA]</scope>
    <source>
        <strain evidence="2">VX34</strain>
        <tissue evidence="2">Whole-organism</tissue>
    </source>
</reference>
<name>A0AAE9FHV2_CAEBR</name>
<feature type="compositionally biased region" description="Low complexity" evidence="1">
    <location>
        <begin position="389"/>
        <end position="409"/>
    </location>
</feature>
<dbReference type="InterPro" id="IPR017956">
    <property type="entry name" value="AT_hook_DNA-bd_motif"/>
</dbReference>
<dbReference type="GO" id="GO:0003677">
    <property type="term" value="F:DNA binding"/>
    <property type="evidence" value="ECO:0007669"/>
    <property type="project" value="InterPro"/>
</dbReference>
<gene>
    <name evidence="2" type="ORF">L5515_018674</name>
</gene>
<dbReference type="Proteomes" id="UP000829354">
    <property type="component" value="Chromosome X"/>
</dbReference>
<feature type="region of interest" description="Disordered" evidence="1">
    <location>
        <begin position="296"/>
        <end position="319"/>
    </location>
</feature>
<feature type="compositionally biased region" description="Polar residues" evidence="1">
    <location>
        <begin position="590"/>
        <end position="610"/>
    </location>
</feature>
<feature type="compositionally biased region" description="Acidic residues" evidence="1">
    <location>
        <begin position="213"/>
        <end position="249"/>
    </location>
</feature>
<evidence type="ECO:0000313" key="2">
    <source>
        <dbReference type="EMBL" id="UMM43064.1"/>
    </source>
</evidence>
<proteinExistence type="predicted"/>
<feature type="compositionally biased region" description="Acidic residues" evidence="1">
    <location>
        <begin position="163"/>
        <end position="175"/>
    </location>
</feature>
<evidence type="ECO:0000256" key="1">
    <source>
        <dbReference type="SAM" id="MobiDB-lite"/>
    </source>
</evidence>
<dbReference type="SMART" id="SM00384">
    <property type="entry name" value="AT_hook"/>
    <property type="match status" value="2"/>
</dbReference>
<dbReference type="EMBL" id="CP092625">
    <property type="protein sequence ID" value="UMM43064.1"/>
    <property type="molecule type" value="Genomic_DNA"/>
</dbReference>
<sequence>MDDNRLVLCRYEEPRDWALKNGQKVYCDSALKITKEVLEEILKRHPSARKLRDEGNIVRIQDDDFVVVEANNTLAVESIKFSSKRPSVIFVVWPLNVSEWNADRTNKREPRVWVHPRKYVKKWETRKKKRVYKRKAKKEKYDEEPAQKVAKKRGRPRKQVSSEENDEEEEEEQEEIQDKKQKKKKKETDKKLHAPTSMVTRSSGRTSRKTYEEFDDEEVEFDDEEEEVEDSEVEEDEEDEDEVEEDVEAVQDKAENNIESAQDKKKEDTKAIDFVSTQMEANEAKMELEIKEAVSNSVQNQNGDQIKTNGNLERANPSHPAVPVALIPDVDDRDWSRNIYNVVLPPPANNVLPTAPITSTPKRPVGRPPKNKDRKSAQNGANGLSQELNANNGNNPYAAQQAQAPGSPAVPNQALMHQEQMMQEEQNRRTLAERARYEQLQKQNGFDYGGRPATTQQQHYRVYPPFTSTASTSMGAQQGLGGYTYPGYSHYQQGVSTSNAAGYFGCSSSNTQAARSSDVPAAANIPGPSNGIASRSSPNGAGAVPGAANYGAYAGGYPGMNVYPTGYPGANHEAYGGVHPGSPTHFSGRPGSNQATNGYPGSQTHLAAQPGSNQEANAYAGAPTHLVARPGSNQGAAAYPGYGAYPGAHPQAYTGARYLEPARYPEPYHGVGAYYGGYPAANPGAAAYPYPADPVVNPDANHGAANNAGAYDGRNI</sequence>
<feature type="region of interest" description="Disordered" evidence="1">
    <location>
        <begin position="576"/>
        <end position="610"/>
    </location>
</feature>
<feature type="region of interest" description="Disordered" evidence="1">
    <location>
        <begin position="517"/>
        <end position="540"/>
    </location>
</feature>
<keyword evidence="3" id="KW-1185">Reference proteome</keyword>
<organism evidence="2 3">
    <name type="scientific">Caenorhabditis briggsae</name>
    <dbReference type="NCBI Taxonomy" id="6238"/>
    <lineage>
        <taxon>Eukaryota</taxon>
        <taxon>Metazoa</taxon>
        <taxon>Ecdysozoa</taxon>
        <taxon>Nematoda</taxon>
        <taxon>Chromadorea</taxon>
        <taxon>Rhabditida</taxon>
        <taxon>Rhabditina</taxon>
        <taxon>Rhabditomorpha</taxon>
        <taxon>Rhabditoidea</taxon>
        <taxon>Rhabditidae</taxon>
        <taxon>Peloderinae</taxon>
        <taxon>Caenorhabditis</taxon>
    </lineage>
</organism>
<dbReference type="AlphaFoldDB" id="A0AAE9FHV2"/>
<accession>A0AAE9FHV2</accession>
<evidence type="ECO:0000313" key="3">
    <source>
        <dbReference type="Proteomes" id="UP000829354"/>
    </source>
</evidence>